<keyword evidence="5" id="KW-1185">Reference proteome</keyword>
<dbReference type="AlphaFoldDB" id="A0A2H3J8N0"/>
<name>A0A2H3J8N0_WOLCO</name>
<organism evidence="4 5">
    <name type="scientific">Wolfiporia cocos (strain MD-104)</name>
    <name type="common">Brown rot fungus</name>
    <dbReference type="NCBI Taxonomy" id="742152"/>
    <lineage>
        <taxon>Eukaryota</taxon>
        <taxon>Fungi</taxon>
        <taxon>Dikarya</taxon>
        <taxon>Basidiomycota</taxon>
        <taxon>Agaricomycotina</taxon>
        <taxon>Agaricomycetes</taxon>
        <taxon>Polyporales</taxon>
        <taxon>Phaeolaceae</taxon>
        <taxon>Wolfiporia</taxon>
    </lineage>
</organism>
<dbReference type="Gene3D" id="3.90.70.130">
    <property type="match status" value="1"/>
</dbReference>
<dbReference type="OMA" id="RNFLMLC"/>
<reference evidence="4 5" key="1">
    <citation type="journal article" date="2012" name="Science">
        <title>The Paleozoic origin of enzymatic lignin decomposition reconstructed from 31 fungal genomes.</title>
        <authorList>
            <person name="Floudas D."/>
            <person name="Binder M."/>
            <person name="Riley R."/>
            <person name="Barry K."/>
            <person name="Blanchette R.A."/>
            <person name="Henrissat B."/>
            <person name="Martinez A.T."/>
            <person name="Otillar R."/>
            <person name="Spatafora J.W."/>
            <person name="Yadav J.S."/>
            <person name="Aerts A."/>
            <person name="Benoit I."/>
            <person name="Boyd A."/>
            <person name="Carlson A."/>
            <person name="Copeland A."/>
            <person name="Coutinho P.M."/>
            <person name="de Vries R.P."/>
            <person name="Ferreira P."/>
            <person name="Findley K."/>
            <person name="Foster B."/>
            <person name="Gaskell J."/>
            <person name="Glotzer D."/>
            <person name="Gorecki P."/>
            <person name="Heitman J."/>
            <person name="Hesse C."/>
            <person name="Hori C."/>
            <person name="Igarashi K."/>
            <person name="Jurgens J.A."/>
            <person name="Kallen N."/>
            <person name="Kersten P."/>
            <person name="Kohler A."/>
            <person name="Kuees U."/>
            <person name="Kumar T.K.A."/>
            <person name="Kuo A."/>
            <person name="LaButti K."/>
            <person name="Larrondo L.F."/>
            <person name="Lindquist E."/>
            <person name="Ling A."/>
            <person name="Lombard V."/>
            <person name="Lucas S."/>
            <person name="Lundell T."/>
            <person name="Martin R."/>
            <person name="McLaughlin D.J."/>
            <person name="Morgenstern I."/>
            <person name="Morin E."/>
            <person name="Murat C."/>
            <person name="Nagy L.G."/>
            <person name="Nolan M."/>
            <person name="Ohm R.A."/>
            <person name="Patyshakuliyeva A."/>
            <person name="Rokas A."/>
            <person name="Ruiz-Duenas F.J."/>
            <person name="Sabat G."/>
            <person name="Salamov A."/>
            <person name="Samejima M."/>
            <person name="Schmutz J."/>
            <person name="Slot J.C."/>
            <person name="St John F."/>
            <person name="Stenlid J."/>
            <person name="Sun H."/>
            <person name="Sun S."/>
            <person name="Syed K."/>
            <person name="Tsang A."/>
            <person name="Wiebenga A."/>
            <person name="Young D."/>
            <person name="Pisabarro A."/>
            <person name="Eastwood D.C."/>
            <person name="Martin F."/>
            <person name="Cullen D."/>
            <person name="Grigoriev I.V."/>
            <person name="Hibbett D.S."/>
        </authorList>
    </citation>
    <scope>NUCLEOTIDE SEQUENCE [LARGE SCALE GENOMIC DNA]</scope>
    <source>
        <strain evidence="4 5">MD-104</strain>
    </source>
</reference>
<dbReference type="Pfam" id="PF07910">
    <property type="entry name" value="Peptidase_C78"/>
    <property type="match status" value="1"/>
</dbReference>
<evidence type="ECO:0000256" key="2">
    <source>
        <dbReference type="SAM" id="MobiDB-lite"/>
    </source>
</evidence>
<evidence type="ECO:0000259" key="3">
    <source>
        <dbReference type="Pfam" id="PF07910"/>
    </source>
</evidence>
<dbReference type="STRING" id="742152.A0A2H3J8N0"/>
<dbReference type="GO" id="GO:0016787">
    <property type="term" value="F:hydrolase activity"/>
    <property type="evidence" value="ECO:0007669"/>
    <property type="project" value="UniProtKB-KW"/>
</dbReference>
<feature type="compositionally biased region" description="Polar residues" evidence="2">
    <location>
        <begin position="366"/>
        <end position="380"/>
    </location>
</feature>
<dbReference type="EMBL" id="KB467942">
    <property type="protein sequence ID" value="PCH38291.1"/>
    <property type="molecule type" value="Genomic_DNA"/>
</dbReference>
<accession>A0A2H3J8N0</accession>
<evidence type="ECO:0000256" key="1">
    <source>
        <dbReference type="ARBA" id="ARBA00022801"/>
    </source>
</evidence>
<feature type="region of interest" description="Disordered" evidence="2">
    <location>
        <begin position="334"/>
        <end position="381"/>
    </location>
</feature>
<dbReference type="Proteomes" id="UP000218811">
    <property type="component" value="Unassembled WGS sequence"/>
</dbReference>
<gene>
    <name evidence="4" type="ORF">WOLCODRAFT_115217</name>
</gene>
<dbReference type="OrthoDB" id="288987at2759"/>
<sequence>MSGQTVCQFCTEDLTDRTLQQRQAHYDEHFSSRHAITSTSSQSTDVPARHGLKAWFAPYVPNSGNPETQNIFWYPSQTHPPSRNFSPGLIPMTKRALAKSRERGKTQRAWLCHEQTVHINSEAFDRTWGCGYRNFMMVCTALMVQQQQPMYYPLLDHPTPPGVRNLQACIEEAWAKGYDEEGAKQLKCRLTGTGKYIGTGELYVAFTYRGIPAQLVDFELNDGVEPLLNWVLRHFSADESPKPTTLDEALRGTNAIVITDKMPLILQHDGHSRTVVGCERCSDGNINLLVFDPSRYIPQDIWDAGLAVHNSQMAESLRSHRNSVSSIMHDALHPVQTIRSHKRKADAESEGETAKKPRASMDAQDGDQTTPTRNNVAQDNVQRDPDWSKVLNIVRLSASMLRKKRRYQILYFPLTEPLTESERWARRELTCVKIG</sequence>
<dbReference type="InterPro" id="IPR012462">
    <property type="entry name" value="UFSP1/2_DUB_cat"/>
</dbReference>
<feature type="domain" description="UFSP1/2/DUB catalytic" evidence="3">
    <location>
        <begin position="107"/>
        <end position="300"/>
    </location>
</feature>
<evidence type="ECO:0000313" key="5">
    <source>
        <dbReference type="Proteomes" id="UP000218811"/>
    </source>
</evidence>
<keyword evidence="1" id="KW-0378">Hydrolase</keyword>
<proteinExistence type="predicted"/>
<protein>
    <submittedName>
        <fullName evidence="4">DUF1671-domain-containing protein</fullName>
    </submittedName>
</protein>
<evidence type="ECO:0000313" key="4">
    <source>
        <dbReference type="EMBL" id="PCH38291.1"/>
    </source>
</evidence>